<gene>
    <name evidence="3" type="ORF">BaRGS_00000734</name>
</gene>
<evidence type="ECO:0000313" key="4">
    <source>
        <dbReference type="Proteomes" id="UP001519460"/>
    </source>
</evidence>
<feature type="compositionally biased region" description="Basic and acidic residues" evidence="1">
    <location>
        <begin position="38"/>
        <end position="55"/>
    </location>
</feature>
<dbReference type="AlphaFoldDB" id="A0ABD0M734"/>
<protein>
    <recommendedName>
        <fullName evidence="5">Secreted protein</fullName>
    </recommendedName>
</protein>
<sequence length="91" mass="10159">MLRSSARTHTYHILLLWHLLTAEGGCMEDAPRCRHTVRTDHHTRGSVSAEHEEKATIIGKSGQESESATPVQKPTTIICSFGRFLAITQFI</sequence>
<keyword evidence="2" id="KW-0732">Signal</keyword>
<evidence type="ECO:0000256" key="1">
    <source>
        <dbReference type="SAM" id="MobiDB-lite"/>
    </source>
</evidence>
<evidence type="ECO:0000313" key="3">
    <source>
        <dbReference type="EMBL" id="KAK7507769.1"/>
    </source>
</evidence>
<comment type="caution">
    <text evidence="3">The sequence shown here is derived from an EMBL/GenBank/DDBJ whole genome shotgun (WGS) entry which is preliminary data.</text>
</comment>
<feature type="region of interest" description="Disordered" evidence="1">
    <location>
        <begin position="38"/>
        <end position="69"/>
    </location>
</feature>
<dbReference type="EMBL" id="JACVVK020000003">
    <property type="protein sequence ID" value="KAK7507769.1"/>
    <property type="molecule type" value="Genomic_DNA"/>
</dbReference>
<evidence type="ECO:0008006" key="5">
    <source>
        <dbReference type="Google" id="ProtNLM"/>
    </source>
</evidence>
<accession>A0ABD0M734</accession>
<evidence type="ECO:0000256" key="2">
    <source>
        <dbReference type="SAM" id="SignalP"/>
    </source>
</evidence>
<feature type="chain" id="PRO_5044861462" description="Secreted protein" evidence="2">
    <location>
        <begin position="25"/>
        <end position="91"/>
    </location>
</feature>
<feature type="signal peptide" evidence="2">
    <location>
        <begin position="1"/>
        <end position="24"/>
    </location>
</feature>
<dbReference type="Proteomes" id="UP001519460">
    <property type="component" value="Unassembled WGS sequence"/>
</dbReference>
<organism evidence="3 4">
    <name type="scientific">Batillaria attramentaria</name>
    <dbReference type="NCBI Taxonomy" id="370345"/>
    <lineage>
        <taxon>Eukaryota</taxon>
        <taxon>Metazoa</taxon>
        <taxon>Spiralia</taxon>
        <taxon>Lophotrochozoa</taxon>
        <taxon>Mollusca</taxon>
        <taxon>Gastropoda</taxon>
        <taxon>Caenogastropoda</taxon>
        <taxon>Sorbeoconcha</taxon>
        <taxon>Cerithioidea</taxon>
        <taxon>Batillariidae</taxon>
        <taxon>Batillaria</taxon>
    </lineage>
</organism>
<reference evidence="3 4" key="1">
    <citation type="journal article" date="2023" name="Sci. Data">
        <title>Genome assembly of the Korean intertidal mud-creeper Batillaria attramentaria.</title>
        <authorList>
            <person name="Patra A.K."/>
            <person name="Ho P.T."/>
            <person name="Jun S."/>
            <person name="Lee S.J."/>
            <person name="Kim Y."/>
            <person name="Won Y.J."/>
        </authorList>
    </citation>
    <scope>NUCLEOTIDE SEQUENCE [LARGE SCALE GENOMIC DNA]</scope>
    <source>
        <strain evidence="3">Wonlab-2016</strain>
    </source>
</reference>
<proteinExistence type="predicted"/>
<keyword evidence="4" id="KW-1185">Reference proteome</keyword>
<name>A0ABD0M734_9CAEN</name>